<dbReference type="AlphaFoldDB" id="A0A498H580"/>
<proteinExistence type="predicted"/>
<comment type="caution">
    <text evidence="1">The sequence shown here is derived from an EMBL/GenBank/DDBJ whole genome shotgun (WGS) entry which is preliminary data.</text>
</comment>
<gene>
    <name evidence="1" type="ORF">ABH15_02830</name>
</gene>
<evidence type="ECO:0000313" key="1">
    <source>
        <dbReference type="EMBL" id="RXE57080.1"/>
    </source>
</evidence>
<dbReference type="OrthoDB" id="59577at2157"/>
<accession>A0A498H580</accession>
<protein>
    <submittedName>
        <fullName evidence="1">Uncharacterized protein</fullName>
    </submittedName>
</protein>
<name>A0A498H580_9EURY</name>
<sequence length="655" mass="67833">MQIRVVIAGIVLCCLLIGGVAAEEGELIDPVPRDPYAAPCPDEVSVDEVSESPVVTGAAVQAAPAIEWVRSLGGTEREYGSSIVQTSDGGYFLTGRTASNDGQVTGYHSGTYTSEDVWVVRLSPTGALVWERCLGQPDTDYGFDGVQTADGGFAITGCVWADGGDVSGHHGSTDIWVAKLDATGSLAWQKCIGGTWGEYGYSIRQTSDGGYIIGGVTTSIDGDISGNHGGYDGVIVKLNATGGIEWLRCLGGNKADDFNAVRQTSDGGYIAIGKTYSNNNGTVGANHGYTDIWVVKLTATGLVDWQKCLGSSSYDGGYAILESPDGGYVLTGYVEGNDGDVSGNHGSMDLWVAEIDGIGRVLWQQCLGGSGRDLGTSIVATYGGYVVTGQTESTDGDVSGGHGVSYDVGDLWVVRIDDDGTLIWQKCIGGSAIEVGSSVICTSDGGLAIAGYTGSTDGDIPESHGGYDLLVVKLGSDAAPIPTAESIALSAGWNFVSTPKRLADDQSTASQVFGEVNTSGHSIFAYDAAAGNWTTLGAATVVRPLEGIWIYSNRSTSVPLAFASGEAQTPPSKVLAAGWNSIGFAGIVPVSARDCLLSVSDEWATLLRWDGVEQEYGTVIVNGGSGDAADSALLYPTEGYWIFMRKGGVLGAISG</sequence>
<keyword evidence="2" id="KW-1185">Reference proteome</keyword>
<dbReference type="RefSeq" id="WP_128692839.1">
    <property type="nucleotide sequence ID" value="NZ_LHQS01000001.1"/>
</dbReference>
<reference evidence="1 2" key="1">
    <citation type="journal article" date="2015" name="Int. J. Syst. Evol. Microbiol.">
        <title>Methanoculleus taiwanensis sp. nov., a methanogen isolated from deep marine sediment at the deformation front area near Taiwan.</title>
        <authorList>
            <person name="Weng C.Y."/>
            <person name="Chen S.C."/>
            <person name="Lai M.C."/>
            <person name="Wu S.Y."/>
            <person name="Lin S."/>
            <person name="Yang T.F."/>
            <person name="Chen P.C."/>
        </authorList>
    </citation>
    <scope>NUCLEOTIDE SEQUENCE [LARGE SCALE GENOMIC DNA]</scope>
    <source>
        <strain evidence="1 2">CYW4</strain>
    </source>
</reference>
<dbReference type="Proteomes" id="UP000290932">
    <property type="component" value="Unassembled WGS sequence"/>
</dbReference>
<dbReference type="PANTHER" id="PTHR42754:SF1">
    <property type="entry name" value="LIPOPROTEIN"/>
    <property type="match status" value="1"/>
</dbReference>
<organism evidence="1 2">
    <name type="scientific">Methanoculleus taiwanensis</name>
    <dbReference type="NCBI Taxonomy" id="1550565"/>
    <lineage>
        <taxon>Archaea</taxon>
        <taxon>Methanobacteriati</taxon>
        <taxon>Methanobacteriota</taxon>
        <taxon>Stenosarchaea group</taxon>
        <taxon>Methanomicrobia</taxon>
        <taxon>Methanomicrobiales</taxon>
        <taxon>Methanomicrobiaceae</taxon>
        <taxon>Methanoculleus</taxon>
    </lineage>
</organism>
<evidence type="ECO:0000313" key="2">
    <source>
        <dbReference type="Proteomes" id="UP000290932"/>
    </source>
</evidence>
<dbReference type="EMBL" id="LHQS01000001">
    <property type="protein sequence ID" value="RXE57080.1"/>
    <property type="molecule type" value="Genomic_DNA"/>
</dbReference>
<dbReference type="PANTHER" id="PTHR42754">
    <property type="entry name" value="ENDOGLUCANASE"/>
    <property type="match status" value="1"/>
</dbReference>